<protein>
    <submittedName>
        <fullName evidence="4">Uncharacterized protein with FMN-binding domain</fullName>
    </submittedName>
</protein>
<evidence type="ECO:0000256" key="1">
    <source>
        <dbReference type="SAM" id="MobiDB-lite"/>
    </source>
</evidence>
<dbReference type="SMART" id="SM00900">
    <property type="entry name" value="FMN_bind"/>
    <property type="match status" value="1"/>
</dbReference>
<dbReference type="AlphaFoldDB" id="A0A4Q7X0B1"/>
<evidence type="ECO:0000259" key="3">
    <source>
        <dbReference type="SMART" id="SM00900"/>
    </source>
</evidence>
<feature type="compositionally biased region" description="Polar residues" evidence="1">
    <location>
        <begin position="53"/>
        <end position="82"/>
    </location>
</feature>
<feature type="domain" description="FMN-binding" evidence="3">
    <location>
        <begin position="93"/>
        <end position="170"/>
    </location>
</feature>
<comment type="caution">
    <text evidence="4">The sequence shown here is derived from an EMBL/GenBank/DDBJ whole genome shotgun (WGS) entry which is preliminary data.</text>
</comment>
<accession>A0A4Q7X0B1</accession>
<reference evidence="4 5" key="1">
    <citation type="journal article" date="2015" name="Stand. Genomic Sci.">
        <title>Genomic Encyclopedia of Bacterial and Archaeal Type Strains, Phase III: the genomes of soil and plant-associated and newly described type strains.</title>
        <authorList>
            <person name="Whitman W.B."/>
            <person name="Woyke T."/>
            <person name="Klenk H.P."/>
            <person name="Zhou Y."/>
            <person name="Lilburn T.G."/>
            <person name="Beck B.J."/>
            <person name="De Vos P."/>
            <person name="Vandamme P."/>
            <person name="Eisen J.A."/>
            <person name="Garrity G."/>
            <person name="Hugenholtz P."/>
            <person name="Kyrpides N.C."/>
        </authorList>
    </citation>
    <scope>NUCLEOTIDE SEQUENCE [LARGE SCALE GENOMIC DNA]</scope>
    <source>
        <strain evidence="4 5">VKM Ac-2540</strain>
    </source>
</reference>
<dbReference type="GO" id="GO:0016020">
    <property type="term" value="C:membrane"/>
    <property type="evidence" value="ECO:0007669"/>
    <property type="project" value="InterPro"/>
</dbReference>
<name>A0A4Q7X0B1_9ACTN</name>
<gene>
    <name evidence="4" type="ORF">EV645_3844</name>
</gene>
<dbReference type="Pfam" id="PF04205">
    <property type="entry name" value="FMN_bind"/>
    <property type="match status" value="1"/>
</dbReference>
<keyword evidence="2" id="KW-0732">Signal</keyword>
<organism evidence="4 5">
    <name type="scientific">Kribbella rubisoli</name>
    <dbReference type="NCBI Taxonomy" id="3075929"/>
    <lineage>
        <taxon>Bacteria</taxon>
        <taxon>Bacillati</taxon>
        <taxon>Actinomycetota</taxon>
        <taxon>Actinomycetes</taxon>
        <taxon>Propionibacteriales</taxon>
        <taxon>Kribbellaceae</taxon>
        <taxon>Kribbella</taxon>
    </lineage>
</organism>
<sequence length="176" mass="18160">MRRGTRVVMTIATTAVVAVAYRTGTQPRTVSEANTSRTTTPTAAPRAPSSEPQSKSPAKTPSATPSATPRQSTRTKPSSSAALTVAGDVVDTQYGPVQVEITMRGGRITTSRALERPSGDGQTDEINSSAIPQLDQEAVAAQSAQVDTVSGATFTSDGYAKSLQSAIDAAHRAGAR</sequence>
<feature type="region of interest" description="Disordered" evidence="1">
    <location>
        <begin position="27"/>
        <end position="131"/>
    </location>
</feature>
<proteinExistence type="predicted"/>
<feature type="chain" id="PRO_5020640155" evidence="2">
    <location>
        <begin position="21"/>
        <end position="176"/>
    </location>
</feature>
<keyword evidence="5" id="KW-1185">Reference proteome</keyword>
<evidence type="ECO:0000313" key="4">
    <source>
        <dbReference type="EMBL" id="RZU16292.1"/>
    </source>
</evidence>
<feature type="compositionally biased region" description="Low complexity" evidence="1">
    <location>
        <begin position="31"/>
        <end position="52"/>
    </location>
</feature>
<feature type="signal peptide" evidence="2">
    <location>
        <begin position="1"/>
        <end position="20"/>
    </location>
</feature>
<dbReference type="Gene3D" id="3.90.1010.20">
    <property type="match status" value="1"/>
</dbReference>
<evidence type="ECO:0000256" key="2">
    <source>
        <dbReference type="SAM" id="SignalP"/>
    </source>
</evidence>
<dbReference type="GO" id="GO:0010181">
    <property type="term" value="F:FMN binding"/>
    <property type="evidence" value="ECO:0007669"/>
    <property type="project" value="InterPro"/>
</dbReference>
<dbReference type="Proteomes" id="UP000292027">
    <property type="component" value="Unassembled WGS sequence"/>
</dbReference>
<dbReference type="InterPro" id="IPR007329">
    <property type="entry name" value="FMN-bd"/>
</dbReference>
<feature type="compositionally biased region" description="Polar residues" evidence="1">
    <location>
        <begin position="120"/>
        <end position="131"/>
    </location>
</feature>
<dbReference type="EMBL" id="SHKR01000012">
    <property type="protein sequence ID" value="RZU16292.1"/>
    <property type="molecule type" value="Genomic_DNA"/>
</dbReference>
<evidence type="ECO:0000313" key="5">
    <source>
        <dbReference type="Proteomes" id="UP000292027"/>
    </source>
</evidence>